<gene>
    <name evidence="6" type="primary">fnr</name>
    <name evidence="6" type="ORF">FAK_26050</name>
</gene>
<dbReference type="RefSeq" id="WP_338600062.1">
    <property type="nucleotide sequence ID" value="NZ_AP028679.1"/>
</dbReference>
<evidence type="ECO:0000313" key="7">
    <source>
        <dbReference type="Proteomes" id="UP001366166"/>
    </source>
</evidence>
<dbReference type="CDD" id="cd00038">
    <property type="entry name" value="CAP_ED"/>
    <property type="match status" value="1"/>
</dbReference>
<dbReference type="InterPro" id="IPR014710">
    <property type="entry name" value="RmlC-like_jellyroll"/>
</dbReference>
<dbReference type="SMART" id="SM00100">
    <property type="entry name" value="cNMP"/>
    <property type="match status" value="1"/>
</dbReference>
<keyword evidence="1" id="KW-0805">Transcription regulation</keyword>
<dbReference type="Proteomes" id="UP001366166">
    <property type="component" value="Chromosome"/>
</dbReference>
<dbReference type="PRINTS" id="PR00034">
    <property type="entry name" value="HTHCRP"/>
</dbReference>
<name>A0AAU9EK23_9BACT</name>
<dbReference type="Gene3D" id="2.60.120.10">
    <property type="entry name" value="Jelly Rolls"/>
    <property type="match status" value="1"/>
</dbReference>
<keyword evidence="2" id="KW-0238">DNA-binding</keyword>
<dbReference type="InterPro" id="IPR018490">
    <property type="entry name" value="cNMP-bd_dom_sf"/>
</dbReference>
<keyword evidence="7" id="KW-1185">Reference proteome</keyword>
<dbReference type="Pfam" id="PF00027">
    <property type="entry name" value="cNMP_binding"/>
    <property type="match status" value="1"/>
</dbReference>
<dbReference type="SMART" id="SM00419">
    <property type="entry name" value="HTH_CRP"/>
    <property type="match status" value="1"/>
</dbReference>
<evidence type="ECO:0000259" key="4">
    <source>
        <dbReference type="SMART" id="SM00100"/>
    </source>
</evidence>
<dbReference type="KEGG" id="dmp:FAK_26050"/>
<organism evidence="6 7">
    <name type="scientific">Desulfoferula mesophila</name>
    <dbReference type="NCBI Taxonomy" id="3058419"/>
    <lineage>
        <taxon>Bacteria</taxon>
        <taxon>Pseudomonadati</taxon>
        <taxon>Thermodesulfobacteriota</taxon>
        <taxon>Desulfarculia</taxon>
        <taxon>Desulfarculales</taxon>
        <taxon>Desulfarculaceae</taxon>
        <taxon>Desulfoferula</taxon>
    </lineage>
</organism>
<sequence length="242" mass="26893">MPDSVPTADPKGEQVDSPLEARIELFQDAMGFSGIPRQGLRKLAALASLRRFCKGQMVFEQDQPCDHFHLVASGLVKVYICSASGSRMTYLLARRGEPLNLIGPFTGDPRFLCAEAMQTTEVAHIPRQDFVRFVAEHPVLFSNIMAILSKAVDSANSRLIDMVDKKVEERLLRVLLTLLDKFGSEIKLTSTELAELAGTTVETTLRTMARLRSLGIISSERGQITIIRPTSLKNPERLPLWV</sequence>
<dbReference type="GO" id="GO:0003700">
    <property type="term" value="F:DNA-binding transcription factor activity"/>
    <property type="evidence" value="ECO:0007669"/>
    <property type="project" value="TreeGrafter"/>
</dbReference>
<dbReference type="PANTHER" id="PTHR24567:SF26">
    <property type="entry name" value="REGULATORY PROTEIN YEIL"/>
    <property type="match status" value="1"/>
</dbReference>
<keyword evidence="3" id="KW-0804">Transcription</keyword>
<dbReference type="PANTHER" id="PTHR24567">
    <property type="entry name" value="CRP FAMILY TRANSCRIPTIONAL REGULATORY PROTEIN"/>
    <property type="match status" value="1"/>
</dbReference>
<evidence type="ECO:0000256" key="2">
    <source>
        <dbReference type="ARBA" id="ARBA00023125"/>
    </source>
</evidence>
<proteinExistence type="predicted"/>
<dbReference type="GO" id="GO:0005829">
    <property type="term" value="C:cytosol"/>
    <property type="evidence" value="ECO:0007669"/>
    <property type="project" value="TreeGrafter"/>
</dbReference>
<accession>A0AAU9EK23</accession>
<reference evidence="7" key="1">
    <citation type="journal article" date="2023" name="Arch. Microbiol.">
        <title>Desulfoferula mesophilus gen. nov. sp. nov., a mesophilic sulfate-reducing bacterium isolated from a brackish lake sediment.</title>
        <authorList>
            <person name="Watanabe T."/>
            <person name="Yabe T."/>
            <person name="Tsuji J.M."/>
            <person name="Fukui M."/>
        </authorList>
    </citation>
    <scope>NUCLEOTIDE SEQUENCE [LARGE SCALE GENOMIC DNA]</scope>
    <source>
        <strain evidence="7">12FAK</strain>
    </source>
</reference>
<feature type="domain" description="Cyclic nucleotide-binding" evidence="4">
    <location>
        <begin position="31"/>
        <end position="149"/>
    </location>
</feature>
<dbReference type="Pfam" id="PF13545">
    <property type="entry name" value="HTH_Crp_2"/>
    <property type="match status" value="1"/>
</dbReference>
<evidence type="ECO:0000256" key="3">
    <source>
        <dbReference type="ARBA" id="ARBA00023163"/>
    </source>
</evidence>
<evidence type="ECO:0000256" key="1">
    <source>
        <dbReference type="ARBA" id="ARBA00023015"/>
    </source>
</evidence>
<dbReference type="InterPro" id="IPR050397">
    <property type="entry name" value="Env_Response_Regulators"/>
</dbReference>
<dbReference type="AlphaFoldDB" id="A0AAU9EK23"/>
<evidence type="ECO:0000259" key="5">
    <source>
        <dbReference type="SMART" id="SM00419"/>
    </source>
</evidence>
<dbReference type="InterPro" id="IPR012318">
    <property type="entry name" value="HTH_CRP"/>
</dbReference>
<dbReference type="EMBL" id="AP028679">
    <property type="protein sequence ID" value="BEQ15539.1"/>
    <property type="molecule type" value="Genomic_DNA"/>
</dbReference>
<evidence type="ECO:0000313" key="6">
    <source>
        <dbReference type="EMBL" id="BEQ15539.1"/>
    </source>
</evidence>
<protein>
    <submittedName>
        <fullName evidence="6">Crp/Fnr family transcriptional regulator</fullName>
    </submittedName>
</protein>
<dbReference type="GO" id="GO:0003677">
    <property type="term" value="F:DNA binding"/>
    <property type="evidence" value="ECO:0007669"/>
    <property type="project" value="UniProtKB-KW"/>
</dbReference>
<dbReference type="InterPro" id="IPR000595">
    <property type="entry name" value="cNMP-bd_dom"/>
</dbReference>
<feature type="domain" description="HTH crp-type" evidence="5">
    <location>
        <begin position="180"/>
        <end position="228"/>
    </location>
</feature>
<dbReference type="SUPFAM" id="SSF51206">
    <property type="entry name" value="cAMP-binding domain-like"/>
    <property type="match status" value="1"/>
</dbReference>
<dbReference type="SUPFAM" id="SSF46785">
    <property type="entry name" value="Winged helix' DNA-binding domain"/>
    <property type="match status" value="1"/>
</dbReference>
<dbReference type="InterPro" id="IPR036390">
    <property type="entry name" value="WH_DNA-bd_sf"/>
</dbReference>